<dbReference type="VEuPathDB" id="FungiDB:A1Q1_06057"/>
<reference evidence="9" key="2">
    <citation type="journal article" date="2012" name="Eukaryot. Cell">
        <title>Draft genome sequence of CBS 2479, the standard type strain of Trichosporon asahii.</title>
        <authorList>
            <person name="Yang R.Y."/>
            <person name="Li H.T."/>
            <person name="Zhu H."/>
            <person name="Zhou G.P."/>
            <person name="Wang M."/>
            <person name="Wang L."/>
        </authorList>
    </citation>
    <scope>NUCLEOTIDE SEQUENCE [LARGE SCALE GENOMIC DNA]</scope>
</reference>
<dbReference type="AlphaFoldDB" id="J5SFV7"/>
<dbReference type="GO" id="GO:0005737">
    <property type="term" value="C:cytoplasm"/>
    <property type="evidence" value="ECO:0007669"/>
    <property type="project" value="UniProtKB-SubCell"/>
</dbReference>
<dbReference type="GO" id="GO:0000976">
    <property type="term" value="F:transcription cis-regulatory region binding"/>
    <property type="evidence" value="ECO:0007669"/>
    <property type="project" value="TreeGrafter"/>
</dbReference>
<dbReference type="GeneID" id="25989569"/>
<feature type="compositionally biased region" description="Low complexity" evidence="8">
    <location>
        <begin position="215"/>
        <end position="224"/>
    </location>
</feature>
<dbReference type="CDD" id="cd12148">
    <property type="entry name" value="fungal_TF_MHR"/>
    <property type="match status" value="1"/>
</dbReference>
<feature type="region of interest" description="Disordered" evidence="8">
    <location>
        <begin position="917"/>
        <end position="961"/>
    </location>
</feature>
<sequence length="1064" mass="115579">MDPDQLTSRGYGRYAEPSKYERGKIPGYDTFGHATIMNSTKGGQIARARYDELSEPPIPRPSSLFPSAGPTGKRGSRACVSWEGWFGNAEGRVISLENSVKELANGQSQIQQTILATLPHTGLLSTPSSIPTILSSNDGSTATPMGSFFPPPTTSPSVTSQTPRAQQHASSLADAARTDASGNPRSPQNIASGRFSGNAHRSDQKAWPKLPGFAPPSSDAAVPSASMGAPIQALQTLANAADQAAAFANNSGDLSASERSDVSRPSLNGANTDGEGPSHRKRKRKRDTQANTGIHLRVRKQTKPDPTPRNPFPDVVTKGLVSEAEARELWDIGCHYFVPLFDKQYDVYESFLERTPFSTNGLLAVAAKIRAGNGPVGPTFQRCLEEGQGIARSTLFGPIVRKEAVMAMLILSVWSQYGWLPVGHALRMGLDINLHRALDKLSNDEGKRTEAEERDLVVSARIWLNCYLHENLLGTGKPLMLRDDSSVRGARILLLVARVELVNLRIRVLEQLTPLHGKVNSETISTVCNIFDDLQSWYLEWKDIHTENYSHNSSVLTHLLEVELGYAQLWTVCVALRGCQWDKRGLAFEAKDAALRCLEIYLRVPLFRGHLKSAVAFAAVFLLKIAMLYPDAVPLQSLISQVSEVAHVLSAECYAERYALTLKLMLASLRRKTGAASTVPGTPRGGNNLTEAMSLTSANNNDDDVDANIDGGLQSLLGLPSAEESFQASGASEPWPLFSDIGEGFAWPTEFSPSNLPSWIQDNDDEGNDDSFRLTSSVPSKDIDTSALPSRTAVEKQFGKAEIAELENEISQDGDTPNTRLLATRPSVLAPRTKVDVVGELSNLRSRLSHAAAAVEDGFSPVPPEQEGDLVKRLRQLETQPSEHSNMPRAQDTDHQRFPISDVDKRLSSLEDLVGIATSTDEGPIGQPAQRSDSTASSRWHLAKSAGSSPEKAAPSALSQTDQDTLQDLFALLPRLDPLIPTIPPLITRLRSLSQLHAEALSIAADLRELQSSSADVSDEERELNAIVKSVHIGFTEAATGIQKNWEALQGRIQGLEGRLERLS</sequence>
<dbReference type="KEGG" id="tasa:A1Q1_06057"/>
<feature type="compositionally biased region" description="Polar residues" evidence="8">
    <location>
        <begin position="180"/>
        <end position="191"/>
    </location>
</feature>
<evidence type="ECO:0000256" key="5">
    <source>
        <dbReference type="ARBA" id="ARBA00023125"/>
    </source>
</evidence>
<dbReference type="EMBL" id="ALBS01000326">
    <property type="protein sequence ID" value="EJT45441.1"/>
    <property type="molecule type" value="Genomic_DNA"/>
</dbReference>
<evidence type="ECO:0000256" key="2">
    <source>
        <dbReference type="ARBA" id="ARBA00004496"/>
    </source>
</evidence>
<keyword evidence="7" id="KW-0539">Nucleus</keyword>
<evidence type="ECO:0000256" key="8">
    <source>
        <dbReference type="SAM" id="MobiDB-lite"/>
    </source>
</evidence>
<protein>
    <recommendedName>
        <fullName evidence="10">Transcription factor domain-containing protein</fullName>
    </recommendedName>
</protein>
<dbReference type="GO" id="GO:0007017">
    <property type="term" value="P:microtubule-based process"/>
    <property type="evidence" value="ECO:0007669"/>
    <property type="project" value="InterPro"/>
</dbReference>
<proteinExistence type="predicted"/>
<organism evidence="9">
    <name type="scientific">Trichosporon asahii var. asahii (strain ATCC 90039 / CBS 2479 / JCM 2466 / KCTC 7840 / NBRC 103889/ NCYC 2677 / UAMH 7654)</name>
    <name type="common">Yeast</name>
    <dbReference type="NCBI Taxonomy" id="1186058"/>
    <lineage>
        <taxon>Eukaryota</taxon>
        <taxon>Fungi</taxon>
        <taxon>Dikarya</taxon>
        <taxon>Basidiomycota</taxon>
        <taxon>Agaricomycotina</taxon>
        <taxon>Tremellomycetes</taxon>
        <taxon>Trichosporonales</taxon>
        <taxon>Trichosporonaceae</taxon>
        <taxon>Trichosporon</taxon>
    </lineage>
</organism>
<evidence type="ECO:0008006" key="10">
    <source>
        <dbReference type="Google" id="ProtNLM"/>
    </source>
</evidence>
<dbReference type="GO" id="GO:0000981">
    <property type="term" value="F:DNA-binding transcription factor activity, RNA polymerase II-specific"/>
    <property type="evidence" value="ECO:0007669"/>
    <property type="project" value="TreeGrafter"/>
</dbReference>
<dbReference type="PANTHER" id="PTHR31845">
    <property type="entry name" value="FINGER DOMAIN PROTEIN, PUTATIVE-RELATED"/>
    <property type="match status" value="1"/>
</dbReference>
<dbReference type="InterPro" id="IPR028133">
    <property type="entry name" value="Dynamitin"/>
</dbReference>
<evidence type="ECO:0000256" key="1">
    <source>
        <dbReference type="ARBA" id="ARBA00004123"/>
    </source>
</evidence>
<dbReference type="InterPro" id="IPR051089">
    <property type="entry name" value="prtT"/>
</dbReference>
<keyword evidence="6" id="KW-0804">Transcription</keyword>
<accession>J5SFV7</accession>
<evidence type="ECO:0000256" key="6">
    <source>
        <dbReference type="ARBA" id="ARBA00023163"/>
    </source>
</evidence>
<dbReference type="Proteomes" id="UP000002748">
    <property type="component" value="Unassembled WGS sequence"/>
</dbReference>
<reference evidence="9" key="3">
    <citation type="submission" date="2012-07" db="EMBL/GenBank/DDBJ databases">
        <authorList>
            <person name="Yang R.-Y."/>
            <person name="Li H.-T."/>
            <person name="Zhu H."/>
            <person name="Zhou G.-P."/>
            <person name="Wang M."/>
            <person name="Wang L."/>
        </authorList>
    </citation>
    <scope>NUCLEOTIDE SEQUENCE</scope>
    <source>
        <strain evidence="9">CBS 2479</strain>
    </source>
</reference>
<dbReference type="Pfam" id="PF04912">
    <property type="entry name" value="Dynamitin"/>
    <property type="match status" value="1"/>
</dbReference>
<dbReference type="GO" id="GO:0005869">
    <property type="term" value="C:dynactin complex"/>
    <property type="evidence" value="ECO:0007669"/>
    <property type="project" value="InterPro"/>
</dbReference>
<dbReference type="RefSeq" id="XP_014176741.1">
    <property type="nucleotide sequence ID" value="XM_014321266.1"/>
</dbReference>
<evidence type="ECO:0000256" key="7">
    <source>
        <dbReference type="ARBA" id="ARBA00023242"/>
    </source>
</evidence>
<dbReference type="OrthoDB" id="4454541at2759"/>
<comment type="subcellular location">
    <subcellularLocation>
        <location evidence="2">Cytoplasm</location>
    </subcellularLocation>
    <subcellularLocation>
        <location evidence="1">Nucleus</location>
    </subcellularLocation>
</comment>
<dbReference type="GO" id="GO:0005634">
    <property type="term" value="C:nucleus"/>
    <property type="evidence" value="ECO:0007669"/>
    <property type="project" value="UniProtKB-SubCell"/>
</dbReference>
<feature type="compositionally biased region" description="Polar residues" evidence="8">
    <location>
        <begin position="929"/>
        <end position="938"/>
    </location>
</feature>
<evidence type="ECO:0000313" key="9">
    <source>
        <dbReference type="EMBL" id="EJT45441.1"/>
    </source>
</evidence>
<reference evidence="9" key="1">
    <citation type="journal article" date="2003" name="Mycoses">
        <title>Disseminated trichosporonosis in China.</title>
        <authorList>
            <person name="Yang R."/>
            <person name="Ao J."/>
            <person name="Wang W."/>
            <person name="Song K."/>
            <person name="Li R."/>
            <person name="Wang D."/>
        </authorList>
    </citation>
    <scope>NUCLEOTIDE SEQUENCE [LARGE SCALE GENOMIC DNA]</scope>
    <source>
        <strain evidence="9">CBS 2479</strain>
    </source>
</reference>
<feature type="region of interest" description="Disordered" evidence="8">
    <location>
        <begin position="129"/>
        <end position="224"/>
    </location>
</feature>
<keyword evidence="4" id="KW-0805">Transcription regulation</keyword>
<keyword evidence="5" id="KW-0238">DNA-binding</keyword>
<feature type="region of interest" description="Disordered" evidence="8">
    <location>
        <begin position="756"/>
        <end position="785"/>
    </location>
</feature>
<evidence type="ECO:0000256" key="3">
    <source>
        <dbReference type="ARBA" id="ARBA00022490"/>
    </source>
</evidence>
<evidence type="ECO:0000256" key="4">
    <source>
        <dbReference type="ARBA" id="ARBA00023015"/>
    </source>
</evidence>
<comment type="caution">
    <text evidence="9">The sequence shown here is derived from an EMBL/GenBank/DDBJ whole genome shotgun (WGS) entry which is preliminary data.</text>
</comment>
<gene>
    <name evidence="9" type="ORF">A1Q1_06057</name>
</gene>
<feature type="region of interest" description="Disordered" evidence="8">
    <location>
        <begin position="251"/>
        <end position="314"/>
    </location>
</feature>
<dbReference type="PANTHER" id="PTHR31845:SF17">
    <property type="entry name" value="ZN(II)2CYS6 TRANSCRIPTION FACTOR (EUROFUNG)"/>
    <property type="match status" value="1"/>
</dbReference>
<dbReference type="HOGENOM" id="CLU_010438_1_0_1"/>
<name>J5SFV7_TRIAS</name>
<keyword evidence="3" id="KW-0963">Cytoplasm</keyword>